<gene>
    <name evidence="2" type="ORF">RDB_LOCUS78547</name>
</gene>
<feature type="region of interest" description="Disordered" evidence="1">
    <location>
        <begin position="190"/>
        <end position="212"/>
    </location>
</feature>
<dbReference type="EMBL" id="CAJMWV010002460">
    <property type="protein sequence ID" value="CAE6463140.1"/>
    <property type="molecule type" value="Genomic_DNA"/>
</dbReference>
<accession>A0A8H3GS00</accession>
<feature type="compositionally biased region" description="Basic and acidic residues" evidence="1">
    <location>
        <begin position="195"/>
        <end position="212"/>
    </location>
</feature>
<feature type="region of interest" description="Disordered" evidence="1">
    <location>
        <begin position="22"/>
        <end position="50"/>
    </location>
</feature>
<evidence type="ECO:0000313" key="2">
    <source>
        <dbReference type="EMBL" id="CAE6463140.1"/>
    </source>
</evidence>
<evidence type="ECO:0000256" key="1">
    <source>
        <dbReference type="SAM" id="MobiDB-lite"/>
    </source>
</evidence>
<name>A0A8H3GS00_9AGAM</name>
<dbReference type="AlphaFoldDB" id="A0A8H3GS00"/>
<reference evidence="2" key="1">
    <citation type="submission" date="2021-01" db="EMBL/GenBank/DDBJ databases">
        <authorList>
            <person name="Kaushik A."/>
        </authorList>
    </citation>
    <scope>NUCLEOTIDE SEQUENCE</scope>
    <source>
        <strain evidence="2">AG3-1AP</strain>
    </source>
</reference>
<evidence type="ECO:0000313" key="3">
    <source>
        <dbReference type="Proteomes" id="UP000663831"/>
    </source>
</evidence>
<organism evidence="2 3">
    <name type="scientific">Rhizoctonia solani</name>
    <dbReference type="NCBI Taxonomy" id="456999"/>
    <lineage>
        <taxon>Eukaryota</taxon>
        <taxon>Fungi</taxon>
        <taxon>Dikarya</taxon>
        <taxon>Basidiomycota</taxon>
        <taxon>Agaricomycotina</taxon>
        <taxon>Agaricomycetes</taxon>
        <taxon>Cantharellales</taxon>
        <taxon>Ceratobasidiaceae</taxon>
        <taxon>Rhizoctonia</taxon>
    </lineage>
</organism>
<dbReference type="Proteomes" id="UP000663831">
    <property type="component" value="Unassembled WGS sequence"/>
</dbReference>
<protein>
    <submittedName>
        <fullName evidence="2">Uncharacterized protein</fullName>
    </submittedName>
</protein>
<proteinExistence type="predicted"/>
<comment type="caution">
    <text evidence="2">The sequence shown here is derived from an EMBL/GenBank/DDBJ whole genome shotgun (WGS) entry which is preliminary data.</text>
</comment>
<sequence length="231" mass="24734">MLEEPGRAIACRDPVLVPLKARGQVSTARDPKSAFNRPQPAPVCPPGTSSAASARRLFHYAAAPQKRHKCELRTPNRKPLTANAQLGSSRNSRVRSIASISPLRLITPSRRNPTSRERDPNLTIEATLTLGTRRAVNSINLSQDRPPIGPAAWCAVPAHLLDPSPAYKLSSASNNSSPGALTSLSAKALDATCSDPREPKSRLEDVHKDEGHANRVSRLYPSIPSVVAGIG</sequence>